<accession>A0A1I8NPB2</accession>
<dbReference type="Proteomes" id="UP000095300">
    <property type="component" value="Unassembled WGS sequence"/>
</dbReference>
<dbReference type="EnsemblMetazoa" id="SCAU000848-RA">
    <property type="protein sequence ID" value="SCAU000848-PA"/>
    <property type="gene ID" value="SCAU000848"/>
</dbReference>
<keyword evidence="3" id="KW-1185">Reference proteome</keyword>
<dbReference type="KEGG" id="scac:106080604"/>
<keyword evidence="1" id="KW-0732">Signal</keyword>
<dbReference type="InterPro" id="IPR036728">
    <property type="entry name" value="PBP_GOBP_sf"/>
</dbReference>
<evidence type="ECO:0000313" key="2">
    <source>
        <dbReference type="EnsemblMetazoa" id="SCAU000848-PA"/>
    </source>
</evidence>
<evidence type="ECO:0000313" key="3">
    <source>
        <dbReference type="Proteomes" id="UP000095300"/>
    </source>
</evidence>
<dbReference type="InterPro" id="IPR006170">
    <property type="entry name" value="PBP/GOBP"/>
</dbReference>
<feature type="signal peptide" evidence="1">
    <location>
        <begin position="1"/>
        <end position="23"/>
    </location>
</feature>
<dbReference type="VEuPathDB" id="VectorBase:SCAU000848"/>
<dbReference type="Pfam" id="PF01395">
    <property type="entry name" value="PBP_GOBP"/>
    <property type="match status" value="1"/>
</dbReference>
<organism evidence="2 3">
    <name type="scientific">Stomoxys calcitrans</name>
    <name type="common">Stable fly</name>
    <name type="synonym">Conops calcitrans</name>
    <dbReference type="NCBI Taxonomy" id="35570"/>
    <lineage>
        <taxon>Eukaryota</taxon>
        <taxon>Metazoa</taxon>
        <taxon>Ecdysozoa</taxon>
        <taxon>Arthropoda</taxon>
        <taxon>Hexapoda</taxon>
        <taxon>Insecta</taxon>
        <taxon>Pterygota</taxon>
        <taxon>Neoptera</taxon>
        <taxon>Endopterygota</taxon>
        <taxon>Diptera</taxon>
        <taxon>Brachycera</taxon>
        <taxon>Muscomorpha</taxon>
        <taxon>Muscoidea</taxon>
        <taxon>Muscidae</taxon>
        <taxon>Stomoxys</taxon>
    </lineage>
</organism>
<gene>
    <name evidence="2" type="primary">106080604</name>
</gene>
<evidence type="ECO:0000256" key="1">
    <source>
        <dbReference type="SAM" id="SignalP"/>
    </source>
</evidence>
<dbReference type="OrthoDB" id="7954178at2759"/>
<dbReference type="Gene3D" id="1.10.238.20">
    <property type="entry name" value="Pheromone/general odorant binding protein domain"/>
    <property type="match status" value="1"/>
</dbReference>
<protein>
    <submittedName>
        <fullName evidence="2">Uncharacterized protein</fullName>
    </submittedName>
</protein>
<dbReference type="AlphaFoldDB" id="A0A1I8NPB2"/>
<sequence>MLISKMFNTIFAFLMLFGLGILAERPEWYPKNAAEIDAECMKKHVLSAEIMEKLKNDFTLEDTPTMRSLVFCSALGKQVFRPNVGFEAVRVVEGLQENAKLNCSLEAVQHCADQFRNANSNEAMFFSTMKCLFDDISENCSKMKETE</sequence>
<reference evidence="2" key="1">
    <citation type="submission" date="2020-05" db="UniProtKB">
        <authorList>
            <consortium name="EnsemblMetazoa"/>
        </authorList>
    </citation>
    <scope>IDENTIFICATION</scope>
    <source>
        <strain evidence="2">USDA</strain>
    </source>
</reference>
<dbReference type="GO" id="GO:0005549">
    <property type="term" value="F:odorant binding"/>
    <property type="evidence" value="ECO:0007669"/>
    <property type="project" value="InterPro"/>
</dbReference>
<proteinExistence type="predicted"/>
<name>A0A1I8NPB2_STOCA</name>
<feature type="chain" id="PRO_5009325299" evidence="1">
    <location>
        <begin position="24"/>
        <end position="147"/>
    </location>
</feature>
<dbReference type="SUPFAM" id="SSF47565">
    <property type="entry name" value="Insect pheromone/odorant-binding proteins"/>
    <property type="match status" value="1"/>
</dbReference>